<feature type="region of interest" description="Disordered" evidence="1">
    <location>
        <begin position="26"/>
        <end position="50"/>
    </location>
</feature>
<reference evidence="2" key="1">
    <citation type="journal article" date="2020" name="Cell">
        <title>Large-Scale Comparative Analyses of Tick Genomes Elucidate Their Genetic Diversity and Vector Capacities.</title>
        <authorList>
            <consortium name="Tick Genome and Microbiome Consortium (TIGMIC)"/>
            <person name="Jia N."/>
            <person name="Wang J."/>
            <person name="Shi W."/>
            <person name="Du L."/>
            <person name="Sun Y."/>
            <person name="Zhan W."/>
            <person name="Jiang J.F."/>
            <person name="Wang Q."/>
            <person name="Zhang B."/>
            <person name="Ji P."/>
            <person name="Bell-Sakyi L."/>
            <person name="Cui X.M."/>
            <person name="Yuan T.T."/>
            <person name="Jiang B.G."/>
            <person name="Yang W.F."/>
            <person name="Lam T.T."/>
            <person name="Chang Q.C."/>
            <person name="Ding S.J."/>
            <person name="Wang X.J."/>
            <person name="Zhu J.G."/>
            <person name="Ruan X.D."/>
            <person name="Zhao L."/>
            <person name="Wei J.T."/>
            <person name="Ye R.Z."/>
            <person name="Que T.C."/>
            <person name="Du C.H."/>
            <person name="Zhou Y.H."/>
            <person name="Cheng J.X."/>
            <person name="Dai P.F."/>
            <person name="Guo W.B."/>
            <person name="Han X.H."/>
            <person name="Huang E.J."/>
            <person name="Li L.F."/>
            <person name="Wei W."/>
            <person name="Gao Y.C."/>
            <person name="Liu J.Z."/>
            <person name="Shao H.Z."/>
            <person name="Wang X."/>
            <person name="Wang C.C."/>
            <person name="Yang T.C."/>
            <person name="Huo Q.B."/>
            <person name="Li W."/>
            <person name="Chen H.Y."/>
            <person name="Chen S.E."/>
            <person name="Zhou L.G."/>
            <person name="Ni X.B."/>
            <person name="Tian J.H."/>
            <person name="Sheng Y."/>
            <person name="Liu T."/>
            <person name="Pan Y.S."/>
            <person name="Xia L.Y."/>
            <person name="Li J."/>
            <person name="Zhao F."/>
            <person name="Cao W.C."/>
        </authorList>
    </citation>
    <scope>NUCLEOTIDE SEQUENCE</scope>
    <source>
        <strain evidence="2">Rmic-2018</strain>
    </source>
</reference>
<protein>
    <submittedName>
        <fullName evidence="2">Uncharacterized protein</fullName>
    </submittedName>
</protein>
<sequence length="196" mass="21399">MLEVMVVDGEVISQEDANAPGWQSALVKNKRSPRQASASQSEGTAGHRTATAHGVVRRLAAASRLPLSPRSHIRVIVRPKRGLNLKKVSLILVAQALETAAKLSLEETLQDIICLNITQNIVVVSTPASRNVRAYAALRLIRIGSTEYHVSAYTAALDDTWKGVIRGVDVDIDEQQLAAMIVNQRNPKAMEVHRIK</sequence>
<comment type="caution">
    <text evidence="2">The sequence shown here is derived from an EMBL/GenBank/DDBJ whole genome shotgun (WGS) entry which is preliminary data.</text>
</comment>
<name>A0A9J6CUL5_RHIMP</name>
<organism evidence="2 3">
    <name type="scientific">Rhipicephalus microplus</name>
    <name type="common">Cattle tick</name>
    <name type="synonym">Boophilus microplus</name>
    <dbReference type="NCBI Taxonomy" id="6941"/>
    <lineage>
        <taxon>Eukaryota</taxon>
        <taxon>Metazoa</taxon>
        <taxon>Ecdysozoa</taxon>
        <taxon>Arthropoda</taxon>
        <taxon>Chelicerata</taxon>
        <taxon>Arachnida</taxon>
        <taxon>Acari</taxon>
        <taxon>Parasitiformes</taxon>
        <taxon>Ixodida</taxon>
        <taxon>Ixodoidea</taxon>
        <taxon>Ixodidae</taxon>
        <taxon>Rhipicephalinae</taxon>
        <taxon>Rhipicephalus</taxon>
        <taxon>Boophilus</taxon>
    </lineage>
</organism>
<evidence type="ECO:0000256" key="1">
    <source>
        <dbReference type="SAM" id="MobiDB-lite"/>
    </source>
</evidence>
<keyword evidence="3" id="KW-1185">Reference proteome</keyword>
<dbReference type="Proteomes" id="UP000821866">
    <property type="component" value="Unassembled WGS sequence"/>
</dbReference>
<evidence type="ECO:0000313" key="3">
    <source>
        <dbReference type="Proteomes" id="UP000821866"/>
    </source>
</evidence>
<proteinExistence type="predicted"/>
<evidence type="ECO:0000313" key="2">
    <source>
        <dbReference type="EMBL" id="KAH7932517.1"/>
    </source>
</evidence>
<feature type="compositionally biased region" description="Polar residues" evidence="1">
    <location>
        <begin position="34"/>
        <end position="43"/>
    </location>
</feature>
<dbReference type="EMBL" id="JABSTU010006589">
    <property type="protein sequence ID" value="KAH7932517.1"/>
    <property type="molecule type" value="Genomic_DNA"/>
</dbReference>
<reference evidence="2" key="2">
    <citation type="submission" date="2021-09" db="EMBL/GenBank/DDBJ databases">
        <authorList>
            <person name="Jia N."/>
            <person name="Wang J."/>
            <person name="Shi W."/>
            <person name="Du L."/>
            <person name="Sun Y."/>
            <person name="Zhan W."/>
            <person name="Jiang J."/>
            <person name="Wang Q."/>
            <person name="Zhang B."/>
            <person name="Ji P."/>
            <person name="Sakyi L.B."/>
            <person name="Cui X."/>
            <person name="Yuan T."/>
            <person name="Jiang B."/>
            <person name="Yang W."/>
            <person name="Lam T.T.-Y."/>
            <person name="Chang Q."/>
            <person name="Ding S."/>
            <person name="Wang X."/>
            <person name="Zhu J."/>
            <person name="Ruan X."/>
            <person name="Zhao L."/>
            <person name="Wei J."/>
            <person name="Que T."/>
            <person name="Du C."/>
            <person name="Cheng J."/>
            <person name="Dai P."/>
            <person name="Han X."/>
            <person name="Huang E."/>
            <person name="Gao Y."/>
            <person name="Liu J."/>
            <person name="Shao H."/>
            <person name="Ye R."/>
            <person name="Li L."/>
            <person name="Wei W."/>
            <person name="Wang X."/>
            <person name="Wang C."/>
            <person name="Huo Q."/>
            <person name="Li W."/>
            <person name="Guo W."/>
            <person name="Chen H."/>
            <person name="Chen S."/>
            <person name="Zhou L."/>
            <person name="Zhou L."/>
            <person name="Ni X."/>
            <person name="Tian J."/>
            <person name="Zhou Y."/>
            <person name="Sheng Y."/>
            <person name="Liu T."/>
            <person name="Pan Y."/>
            <person name="Xia L."/>
            <person name="Li J."/>
            <person name="Zhao F."/>
            <person name="Cao W."/>
        </authorList>
    </citation>
    <scope>NUCLEOTIDE SEQUENCE</scope>
    <source>
        <strain evidence="2">Rmic-2018</strain>
        <tissue evidence="2">Larvae</tissue>
    </source>
</reference>
<accession>A0A9J6CUL5</accession>
<gene>
    <name evidence="2" type="ORF">HPB51_029251</name>
</gene>
<dbReference type="AlphaFoldDB" id="A0A9J6CUL5"/>